<name>A0A7W5FLE3_9BACL</name>
<comment type="caution">
    <text evidence="2">The sequence shown here is derived from an EMBL/GenBank/DDBJ whole genome shotgun (WGS) entry which is preliminary data.</text>
</comment>
<gene>
    <name evidence="2" type="ORF">FHS18_001172</name>
</gene>
<protein>
    <submittedName>
        <fullName evidence="2">Uncharacterized protein</fullName>
    </submittedName>
</protein>
<keyword evidence="3" id="KW-1185">Reference proteome</keyword>
<evidence type="ECO:0000313" key="3">
    <source>
        <dbReference type="Proteomes" id="UP000570361"/>
    </source>
</evidence>
<dbReference type="RefSeq" id="WP_183597906.1">
    <property type="nucleotide sequence ID" value="NZ_JACHXK010000002.1"/>
</dbReference>
<accession>A0A7W5FLE3</accession>
<organism evidence="2 3">
    <name type="scientific">Paenibacillus phyllosphaerae</name>
    <dbReference type="NCBI Taxonomy" id="274593"/>
    <lineage>
        <taxon>Bacteria</taxon>
        <taxon>Bacillati</taxon>
        <taxon>Bacillota</taxon>
        <taxon>Bacilli</taxon>
        <taxon>Bacillales</taxon>
        <taxon>Paenibacillaceae</taxon>
        <taxon>Paenibacillus</taxon>
    </lineage>
</organism>
<reference evidence="2 3" key="1">
    <citation type="submission" date="2020-08" db="EMBL/GenBank/DDBJ databases">
        <title>Genomic Encyclopedia of Type Strains, Phase III (KMG-III): the genomes of soil and plant-associated and newly described type strains.</title>
        <authorList>
            <person name="Whitman W."/>
        </authorList>
    </citation>
    <scope>NUCLEOTIDE SEQUENCE [LARGE SCALE GENOMIC DNA]</scope>
    <source>
        <strain evidence="2 3">CECT 5862</strain>
    </source>
</reference>
<dbReference type="EMBL" id="JACHXK010000002">
    <property type="protein sequence ID" value="MBB3109120.1"/>
    <property type="molecule type" value="Genomic_DNA"/>
</dbReference>
<sequence length="59" mass="6966">MSDKEKSELPTPPKLDEITPLGKPVDKKLLGRFIGILSDEEAEERRKEIKRMRDEDWRD</sequence>
<dbReference type="AlphaFoldDB" id="A0A7W5FLE3"/>
<dbReference type="Proteomes" id="UP000570361">
    <property type="component" value="Unassembled WGS sequence"/>
</dbReference>
<proteinExistence type="predicted"/>
<evidence type="ECO:0000256" key="1">
    <source>
        <dbReference type="SAM" id="MobiDB-lite"/>
    </source>
</evidence>
<evidence type="ECO:0000313" key="2">
    <source>
        <dbReference type="EMBL" id="MBB3109120.1"/>
    </source>
</evidence>
<feature type="region of interest" description="Disordered" evidence="1">
    <location>
        <begin position="1"/>
        <end position="22"/>
    </location>
</feature>